<dbReference type="PANTHER" id="PTHR12358:SF106">
    <property type="entry name" value="LIPID KINASE YEGS"/>
    <property type="match status" value="1"/>
</dbReference>
<evidence type="ECO:0000256" key="2">
    <source>
        <dbReference type="ARBA" id="ARBA00005983"/>
    </source>
</evidence>
<dbReference type="GO" id="GO:0004143">
    <property type="term" value="F:ATP-dependent diacylglycerol kinase activity"/>
    <property type="evidence" value="ECO:0007669"/>
    <property type="project" value="TreeGrafter"/>
</dbReference>
<dbReference type="InterPro" id="IPR050187">
    <property type="entry name" value="Lipid_Phosphate_FormReg"/>
</dbReference>
<dbReference type="SUPFAM" id="SSF111331">
    <property type="entry name" value="NAD kinase/diacylglycerol kinase-like"/>
    <property type="match status" value="1"/>
</dbReference>
<dbReference type="EMBL" id="FNRY01000002">
    <property type="protein sequence ID" value="SEC56076.1"/>
    <property type="molecule type" value="Genomic_DNA"/>
</dbReference>
<accession>A0A1H4THW1</accession>
<keyword evidence="5" id="KW-0479">Metal-binding</keyword>
<dbReference type="AlphaFoldDB" id="A0A1H4THW1"/>
<dbReference type="Gene3D" id="2.60.200.40">
    <property type="match status" value="1"/>
</dbReference>
<evidence type="ECO:0000256" key="3">
    <source>
        <dbReference type="ARBA" id="ARBA00022516"/>
    </source>
</evidence>
<keyword evidence="11" id="KW-0594">Phospholipid biosynthesis</keyword>
<keyword evidence="12" id="KW-1208">Phospholipid metabolism</keyword>
<sequence>MTRDRLRIAVAINPAASFGAHAHVGREFAAALADAGVDVTVLLEKDAATLRTAIEAAVREAPDALVAVGGDGLVHLAVGALAGTDVPLGIVPTGTGNDLARGLRLPLGDHAAAAERVLAALERKPTRIDIGIVRSHGAERRFAGVLSVGFDARVNERANRWRWPRGRVRYILALVRELAGLRPHRFRLTLDGAAGERDAIMLSVANNGYMGGGMAIAPHALLHDGLLDVVTVAPLTRLRLLRLFPRVFTGTHLALQEVTVERARRVHIEADDVVAYADGERIGVAPLSVEVLEGALAVLV</sequence>
<keyword evidence="7 14" id="KW-0418">Kinase</keyword>
<comment type="similarity">
    <text evidence="2">Belongs to the diacylglycerol/lipid kinase family.</text>
</comment>
<dbReference type="GO" id="GO:0046872">
    <property type="term" value="F:metal ion binding"/>
    <property type="evidence" value="ECO:0007669"/>
    <property type="project" value="UniProtKB-KW"/>
</dbReference>
<organism evidence="14 15">
    <name type="scientific">Paramicrobacterium humi</name>
    <dbReference type="NCBI Taxonomy" id="640635"/>
    <lineage>
        <taxon>Bacteria</taxon>
        <taxon>Bacillati</taxon>
        <taxon>Actinomycetota</taxon>
        <taxon>Actinomycetes</taxon>
        <taxon>Micrococcales</taxon>
        <taxon>Microbacteriaceae</taxon>
        <taxon>Paramicrobacterium</taxon>
    </lineage>
</organism>
<evidence type="ECO:0000256" key="11">
    <source>
        <dbReference type="ARBA" id="ARBA00023209"/>
    </source>
</evidence>
<dbReference type="NCBIfam" id="TIGR00147">
    <property type="entry name" value="YegS/Rv2252/BmrU family lipid kinase"/>
    <property type="match status" value="1"/>
</dbReference>
<dbReference type="InterPro" id="IPR045540">
    <property type="entry name" value="YegS/DAGK_C"/>
</dbReference>
<evidence type="ECO:0000259" key="13">
    <source>
        <dbReference type="PROSITE" id="PS50146"/>
    </source>
</evidence>
<dbReference type="Pfam" id="PF00781">
    <property type="entry name" value="DAGK_cat"/>
    <property type="match status" value="1"/>
</dbReference>
<evidence type="ECO:0000256" key="6">
    <source>
        <dbReference type="ARBA" id="ARBA00022741"/>
    </source>
</evidence>
<dbReference type="Pfam" id="PF19279">
    <property type="entry name" value="YegS_C"/>
    <property type="match status" value="1"/>
</dbReference>
<keyword evidence="3" id="KW-0444">Lipid biosynthesis</keyword>
<gene>
    <name evidence="14" type="ORF">SAMN04489806_3219</name>
</gene>
<dbReference type="GO" id="GO:0005886">
    <property type="term" value="C:plasma membrane"/>
    <property type="evidence" value="ECO:0007669"/>
    <property type="project" value="TreeGrafter"/>
</dbReference>
<dbReference type="InterPro" id="IPR016064">
    <property type="entry name" value="NAD/diacylglycerol_kinase_sf"/>
</dbReference>
<keyword evidence="10" id="KW-0443">Lipid metabolism</keyword>
<dbReference type="InterPro" id="IPR017438">
    <property type="entry name" value="ATP-NAD_kinase_N"/>
</dbReference>
<feature type="domain" description="DAGKc" evidence="13">
    <location>
        <begin position="3"/>
        <end position="137"/>
    </location>
</feature>
<evidence type="ECO:0000313" key="15">
    <source>
        <dbReference type="Proteomes" id="UP000199183"/>
    </source>
</evidence>
<dbReference type="PROSITE" id="PS50146">
    <property type="entry name" value="DAGK"/>
    <property type="match status" value="1"/>
</dbReference>
<protein>
    <submittedName>
        <fullName evidence="14">Diacylglycerol kinase</fullName>
    </submittedName>
</protein>
<evidence type="ECO:0000256" key="10">
    <source>
        <dbReference type="ARBA" id="ARBA00023098"/>
    </source>
</evidence>
<keyword evidence="9" id="KW-0460">Magnesium</keyword>
<evidence type="ECO:0000256" key="4">
    <source>
        <dbReference type="ARBA" id="ARBA00022679"/>
    </source>
</evidence>
<dbReference type="SMART" id="SM00046">
    <property type="entry name" value="DAGKc"/>
    <property type="match status" value="1"/>
</dbReference>
<keyword evidence="8" id="KW-0067">ATP-binding</keyword>
<keyword evidence="6" id="KW-0547">Nucleotide-binding</keyword>
<dbReference type="PANTHER" id="PTHR12358">
    <property type="entry name" value="SPHINGOSINE KINASE"/>
    <property type="match status" value="1"/>
</dbReference>
<proteinExistence type="inferred from homology"/>
<reference evidence="14 15" key="1">
    <citation type="submission" date="2016-10" db="EMBL/GenBank/DDBJ databases">
        <authorList>
            <person name="de Groot N.N."/>
        </authorList>
    </citation>
    <scope>NUCLEOTIDE SEQUENCE [LARGE SCALE GENOMIC DNA]</scope>
    <source>
        <strain evidence="14 15">DSM 21799</strain>
    </source>
</reference>
<dbReference type="Gene3D" id="3.40.50.10330">
    <property type="entry name" value="Probable inorganic polyphosphate/atp-NAD kinase, domain 1"/>
    <property type="match status" value="1"/>
</dbReference>
<keyword evidence="4" id="KW-0808">Transferase</keyword>
<evidence type="ECO:0000256" key="1">
    <source>
        <dbReference type="ARBA" id="ARBA00001946"/>
    </source>
</evidence>
<dbReference type="STRING" id="640635.SAMN04489806_3219"/>
<dbReference type="OrthoDB" id="142078at2"/>
<dbReference type="InterPro" id="IPR001206">
    <property type="entry name" value="Diacylglycerol_kinase_cat_dom"/>
</dbReference>
<keyword evidence="15" id="KW-1185">Reference proteome</keyword>
<evidence type="ECO:0000256" key="12">
    <source>
        <dbReference type="ARBA" id="ARBA00023264"/>
    </source>
</evidence>
<dbReference type="GO" id="GO:0008654">
    <property type="term" value="P:phospholipid biosynthetic process"/>
    <property type="evidence" value="ECO:0007669"/>
    <property type="project" value="UniProtKB-KW"/>
</dbReference>
<dbReference type="GO" id="GO:0005524">
    <property type="term" value="F:ATP binding"/>
    <property type="evidence" value="ECO:0007669"/>
    <property type="project" value="UniProtKB-KW"/>
</dbReference>
<evidence type="ECO:0000313" key="14">
    <source>
        <dbReference type="EMBL" id="SEC56076.1"/>
    </source>
</evidence>
<comment type="cofactor">
    <cofactor evidence="1">
        <name>Mg(2+)</name>
        <dbReference type="ChEBI" id="CHEBI:18420"/>
    </cofactor>
</comment>
<dbReference type="RefSeq" id="WP_091187760.1">
    <property type="nucleotide sequence ID" value="NZ_FNRY01000002.1"/>
</dbReference>
<name>A0A1H4THW1_9MICO</name>
<evidence type="ECO:0000256" key="7">
    <source>
        <dbReference type="ARBA" id="ARBA00022777"/>
    </source>
</evidence>
<dbReference type="InterPro" id="IPR005218">
    <property type="entry name" value="Diacylglycerol/lipid_kinase"/>
</dbReference>
<evidence type="ECO:0000256" key="9">
    <source>
        <dbReference type="ARBA" id="ARBA00022842"/>
    </source>
</evidence>
<evidence type="ECO:0000256" key="8">
    <source>
        <dbReference type="ARBA" id="ARBA00022840"/>
    </source>
</evidence>
<dbReference type="Proteomes" id="UP000199183">
    <property type="component" value="Unassembled WGS sequence"/>
</dbReference>
<evidence type="ECO:0000256" key="5">
    <source>
        <dbReference type="ARBA" id="ARBA00022723"/>
    </source>
</evidence>